<proteinExistence type="predicted"/>
<organism evidence="4 6">
    <name type="scientific">Oleiagrimonas soli</name>
    <dbReference type="NCBI Taxonomy" id="1543381"/>
    <lineage>
        <taxon>Bacteria</taxon>
        <taxon>Pseudomonadati</taxon>
        <taxon>Pseudomonadota</taxon>
        <taxon>Gammaproteobacteria</taxon>
        <taxon>Lysobacterales</taxon>
        <taxon>Rhodanobacteraceae</taxon>
        <taxon>Oleiagrimonas</taxon>
    </lineage>
</organism>
<evidence type="ECO:0000313" key="6">
    <source>
        <dbReference type="Proteomes" id="UP000029708"/>
    </source>
</evidence>
<evidence type="ECO:0000313" key="4">
    <source>
        <dbReference type="EMBL" id="KGI77935.1"/>
    </source>
</evidence>
<dbReference type="Proteomes" id="UP000560000">
    <property type="component" value="Unassembled WGS sequence"/>
</dbReference>
<dbReference type="GO" id="GO:0046872">
    <property type="term" value="F:metal ion binding"/>
    <property type="evidence" value="ECO:0007669"/>
    <property type="project" value="UniProtKB-KW"/>
</dbReference>
<dbReference type="AlphaFoldDB" id="A0A099CY14"/>
<dbReference type="RefSeq" id="WP_043100316.1">
    <property type="nucleotide sequence ID" value="NZ_JACHET010000001.1"/>
</dbReference>
<dbReference type="EMBL" id="JACHET010000001">
    <property type="protein sequence ID" value="MBB6183694.1"/>
    <property type="molecule type" value="Genomic_DNA"/>
</dbReference>
<name>A0A099CY14_9GAMM</name>
<keyword evidence="6" id="KW-1185">Reference proteome</keyword>
<dbReference type="Proteomes" id="UP000029708">
    <property type="component" value="Unassembled WGS sequence"/>
</dbReference>
<evidence type="ECO:0000259" key="3">
    <source>
        <dbReference type="Pfam" id="PF05567"/>
    </source>
</evidence>
<comment type="caution">
    <text evidence="4">The sequence shown here is derived from an EMBL/GenBank/DDBJ whole genome shotgun (WGS) entry which is preliminary data.</text>
</comment>
<dbReference type="InterPro" id="IPR008707">
    <property type="entry name" value="B-propeller_PilY1"/>
</dbReference>
<protein>
    <submittedName>
        <fullName evidence="5">Type IV pilus assembly protein PilY1</fullName>
    </submittedName>
</protein>
<evidence type="ECO:0000313" key="7">
    <source>
        <dbReference type="Proteomes" id="UP000560000"/>
    </source>
</evidence>
<reference evidence="4 6" key="1">
    <citation type="submission" date="2014-09" db="EMBL/GenBank/DDBJ databases">
        <title>Xanthomonadaceae 3.5X direct submission.</title>
        <authorList>
            <person name="Fang T."/>
            <person name="Wang H."/>
        </authorList>
    </citation>
    <scope>NUCLEOTIDE SEQUENCE [LARGE SCALE GENOMIC DNA]</scope>
    <source>
        <strain evidence="4 6">3.5X</strain>
    </source>
</reference>
<dbReference type="Pfam" id="PF05567">
    <property type="entry name" value="T4P_PilY1"/>
    <property type="match status" value="1"/>
</dbReference>
<reference evidence="5 7" key="2">
    <citation type="submission" date="2020-08" db="EMBL/GenBank/DDBJ databases">
        <title>Genomic Encyclopedia of Type Strains, Phase IV (KMG-IV): sequencing the most valuable type-strain genomes for metagenomic binning, comparative biology and taxonomic classification.</title>
        <authorList>
            <person name="Goeker M."/>
        </authorList>
    </citation>
    <scope>NUCLEOTIDE SEQUENCE [LARGE SCALE GENOMIC DNA]</scope>
    <source>
        <strain evidence="5 7">DSM 107085</strain>
    </source>
</reference>
<accession>A0A099CY14</accession>
<dbReference type="HOGENOM" id="CLU_001890_1_1_6"/>
<evidence type="ECO:0000256" key="2">
    <source>
        <dbReference type="ARBA" id="ARBA00022837"/>
    </source>
</evidence>
<keyword evidence="2" id="KW-0106">Calcium</keyword>
<evidence type="ECO:0000256" key="1">
    <source>
        <dbReference type="ARBA" id="ARBA00022723"/>
    </source>
</evidence>
<dbReference type="EMBL" id="JROI01000010">
    <property type="protein sequence ID" value="KGI77935.1"/>
    <property type="molecule type" value="Genomic_DNA"/>
</dbReference>
<evidence type="ECO:0000313" key="5">
    <source>
        <dbReference type="EMBL" id="MBB6183694.1"/>
    </source>
</evidence>
<dbReference type="OrthoDB" id="7156875at2"/>
<dbReference type="STRING" id="1543381.LF63_0105950"/>
<feature type="domain" description="PilY1 beta-propeller" evidence="3">
    <location>
        <begin position="743"/>
        <end position="1079"/>
    </location>
</feature>
<gene>
    <name evidence="5" type="ORF">HNQ86_001039</name>
    <name evidence="4" type="ORF">LF63_0105950</name>
</gene>
<sequence length="1269" mass="136301">MNIRFPSIGKPAHFLRKLLGIGLVVWMAGAPFVTAQAAVTVDQEPLVIQRPLPPNMVLMLDDSGSMASDYMPDWNYLADRSSDGLRDSLVNGTYYDPGQIYSPPPKADGSYYPDSGSDANNPLGTAYIDGFHTSYGTQDVTQYYGSYRYYEYLQATVDATYDPVPGCNGGDTLITSGTNSGKCQHEERSYTLYDARGSYWNPKCNQGDYYSNRQQQCVHVEITYTYYSPTTNNTCPSGGSYDATSGKCVRSQDVDAYLFTYTTGPVGGPYTRHYVGKNSADCAVAAALGSDCDFSAYTQQNVANWFSYYRTRILMAKSGVMNSFSNITPDFRIGFGSINNRNITDIKATGHYTTFNSDYIAQVQPFGDGSSGTQKAYLWDWLANISPNNSTPLRKALDAVGQYYETAQPWQTSGTDTTELTCRQSYTILTTDGFWNGSAPSTVIGNADGSAGDPVTSPDGKTANTYTVAQPYSDDQSDTLADVAMKYWKTDLRTSVSNEVPVPANGQDPAFWQHMVTFTLGLGFDPVGIKPSGTSIETIQDWADHPNATDANGNALYPIANFSWPTPTGNSINNIADLAHAGINGHGGFYSAKNSKDFANAIKDALARARSRNGSGSSLAANSTELKTGTVTYQAVYVTEKWEGDLRAYPLDPVTGDVAKDPSWNAAQNIPSAASRNIYTYNPSTGQAVAFKDISSLSSAEQSALGSNATEQQAILDYLRGDPTNEQKNVASGTGYRNRSTPLGDIVSSQPIYIGAPSANDFYNQTFTGSADYDSFVTAKLNRTPEMYVASNDGMLHAFDAGSGKETYAYMPAAVITDGIKNLADPDYGSPTVPHQYFNDGELTAANVYYGSAWHTVLVGTTGRGTAKAVYALDVTNPASIQFLWERSAGDGKTGSDYIGQMTGKPVIAQTANGQWSVIMGNGYNSTKGVSALLQFDISTGAMTVYPTSDTTANNGLAAPVVWIDDISNGLGTTAYAGDLHGNVWSFKLNYTSSTPPTGTLLFTATDGSKAQPITSGMLAGRNPDTGDRWLFFGTGQYLNAGDLNDLSVQSWYGIIVDTKTPKLISNLLTNGRSSLQQRYIVAETPGDDSVTPAILPARAITPAPTTPDMTGKSGWFIDLETPVTTTDSTTGTTTTTYMPEGERMVTTNQFQGSLLLGTTRIPLATDPCNPSGRGWIMAIDPFTGTNPQSNFFDVNGDGSVNAGDSITVGGKTYASAGLGYQSSPNNPIFVGNNMYTNLDNNDLSILKRKTSGNSGQTVRVSWRELTTQ</sequence>
<keyword evidence="1" id="KW-0479">Metal-binding</keyword>